<name>A0A4C1UNN2_EUMVA</name>
<reference evidence="1 2" key="1">
    <citation type="journal article" date="2019" name="Commun. Biol.">
        <title>The bagworm genome reveals a unique fibroin gene that provides high tensile strength.</title>
        <authorList>
            <person name="Kono N."/>
            <person name="Nakamura H."/>
            <person name="Ohtoshi R."/>
            <person name="Tomita M."/>
            <person name="Numata K."/>
            <person name="Arakawa K."/>
        </authorList>
    </citation>
    <scope>NUCLEOTIDE SEQUENCE [LARGE SCALE GENOMIC DNA]</scope>
</reference>
<keyword evidence="2" id="KW-1185">Reference proteome</keyword>
<sequence>MRPVGILRVRFVITCAPSASVLSFLDLSHWAMRMIRASTKGFREAAARAPGRPIDSLLASCLIITQDTWHRRSRTTSLQCQHEQTRRAPARLRSPLVQQSRGVDLVVGVRREAGGAQYQRDDRILTADGRRDIRDDLRRRTLYHLHTMI</sequence>
<evidence type="ECO:0000313" key="1">
    <source>
        <dbReference type="EMBL" id="GBP28045.1"/>
    </source>
</evidence>
<organism evidence="1 2">
    <name type="scientific">Eumeta variegata</name>
    <name type="common">Bagworm moth</name>
    <name type="synonym">Eumeta japonica</name>
    <dbReference type="NCBI Taxonomy" id="151549"/>
    <lineage>
        <taxon>Eukaryota</taxon>
        <taxon>Metazoa</taxon>
        <taxon>Ecdysozoa</taxon>
        <taxon>Arthropoda</taxon>
        <taxon>Hexapoda</taxon>
        <taxon>Insecta</taxon>
        <taxon>Pterygota</taxon>
        <taxon>Neoptera</taxon>
        <taxon>Endopterygota</taxon>
        <taxon>Lepidoptera</taxon>
        <taxon>Glossata</taxon>
        <taxon>Ditrysia</taxon>
        <taxon>Tineoidea</taxon>
        <taxon>Psychidae</taxon>
        <taxon>Oiketicinae</taxon>
        <taxon>Eumeta</taxon>
    </lineage>
</organism>
<accession>A0A4C1UNN2</accession>
<dbReference type="AlphaFoldDB" id="A0A4C1UNN2"/>
<comment type="caution">
    <text evidence="1">The sequence shown here is derived from an EMBL/GenBank/DDBJ whole genome shotgun (WGS) entry which is preliminary data.</text>
</comment>
<dbReference type="Proteomes" id="UP000299102">
    <property type="component" value="Unassembled WGS sequence"/>
</dbReference>
<gene>
    <name evidence="1" type="ORF">EVAR_21164_1</name>
</gene>
<evidence type="ECO:0000313" key="2">
    <source>
        <dbReference type="Proteomes" id="UP000299102"/>
    </source>
</evidence>
<proteinExistence type="predicted"/>
<dbReference type="EMBL" id="BGZK01000202">
    <property type="protein sequence ID" value="GBP28045.1"/>
    <property type="molecule type" value="Genomic_DNA"/>
</dbReference>
<protein>
    <submittedName>
        <fullName evidence="1">Uncharacterized protein</fullName>
    </submittedName>
</protein>